<keyword evidence="3" id="KW-1185">Reference proteome</keyword>
<comment type="caution">
    <text evidence="2">The sequence shown here is derived from an EMBL/GenBank/DDBJ whole genome shotgun (WGS) entry which is preliminary data.</text>
</comment>
<evidence type="ECO:0000313" key="3">
    <source>
        <dbReference type="Proteomes" id="UP001189429"/>
    </source>
</evidence>
<sequence length="485" mass="51311">MPSVGLRLRPPPPPLRSRRARARALRSRWGLGVVSGAREAPGSLGGTRAARAVARRMGGEVAKPVSPFPPSWAPLTADGFAAARKGLEAISDMDTAAFLQAVAPSRVLEKEAWDFDAFIRGSGTGGSAHGQAAGAEDRPAGAEEGERGSEFWRIYRGPAGYCHVYNILHGVTPLRTTPGLTKAILLAADDTTSNAIIAAFESDDLFMSFSRKEMEGIQARDEEDDQKLALGIAKAVEKGVIEASPPVEEVVSIDVLGKSADTVAAIILERLGDSPQSGCVMVLTGLSGTGKGTTVDKLTKALPRAVAWSNGNIFRSLTLLAVTHCESQGIPFSTAALTPELLQGCVNCLSFGKFNGKFDTHIKGYGYDMYVSNVANTVLKEPRVGKHIPTVAEVTQGERITFAAAAAEAMRSDGMNVLMEGRSQTLDYVRTSHRGGLTLSQPILIGMRRAAQRMNGQALAKLRGVESPSSAEVRSALQEALSGMA</sequence>
<name>A0ABN9QFX6_9DINO</name>
<dbReference type="Proteomes" id="UP001189429">
    <property type="component" value="Unassembled WGS sequence"/>
</dbReference>
<feature type="compositionally biased region" description="Basic and acidic residues" evidence="1">
    <location>
        <begin position="135"/>
        <end position="145"/>
    </location>
</feature>
<evidence type="ECO:0008006" key="4">
    <source>
        <dbReference type="Google" id="ProtNLM"/>
    </source>
</evidence>
<evidence type="ECO:0000256" key="1">
    <source>
        <dbReference type="SAM" id="MobiDB-lite"/>
    </source>
</evidence>
<gene>
    <name evidence="2" type="ORF">PCOR1329_LOCUS11543</name>
</gene>
<proteinExistence type="predicted"/>
<dbReference type="EMBL" id="CAUYUJ010003335">
    <property type="protein sequence ID" value="CAK0804863.1"/>
    <property type="molecule type" value="Genomic_DNA"/>
</dbReference>
<reference evidence="2" key="1">
    <citation type="submission" date="2023-10" db="EMBL/GenBank/DDBJ databases">
        <authorList>
            <person name="Chen Y."/>
            <person name="Shah S."/>
            <person name="Dougan E. K."/>
            <person name="Thang M."/>
            <person name="Chan C."/>
        </authorList>
    </citation>
    <scope>NUCLEOTIDE SEQUENCE [LARGE SCALE GENOMIC DNA]</scope>
</reference>
<organism evidence="2 3">
    <name type="scientific">Prorocentrum cordatum</name>
    <dbReference type="NCBI Taxonomy" id="2364126"/>
    <lineage>
        <taxon>Eukaryota</taxon>
        <taxon>Sar</taxon>
        <taxon>Alveolata</taxon>
        <taxon>Dinophyceae</taxon>
        <taxon>Prorocentrales</taxon>
        <taxon>Prorocentraceae</taxon>
        <taxon>Prorocentrum</taxon>
    </lineage>
</organism>
<evidence type="ECO:0000313" key="2">
    <source>
        <dbReference type="EMBL" id="CAK0804863.1"/>
    </source>
</evidence>
<dbReference type="SUPFAM" id="SSF52540">
    <property type="entry name" value="P-loop containing nucleoside triphosphate hydrolases"/>
    <property type="match status" value="1"/>
</dbReference>
<dbReference type="InterPro" id="IPR027417">
    <property type="entry name" value="P-loop_NTPase"/>
</dbReference>
<protein>
    <recommendedName>
        <fullName evidence="4">(d)CMP kinase</fullName>
    </recommendedName>
</protein>
<feature type="region of interest" description="Disordered" evidence="1">
    <location>
        <begin position="125"/>
        <end position="145"/>
    </location>
</feature>
<dbReference type="Gene3D" id="3.40.50.300">
    <property type="entry name" value="P-loop containing nucleotide triphosphate hydrolases"/>
    <property type="match status" value="1"/>
</dbReference>
<accession>A0ABN9QFX6</accession>